<protein>
    <submittedName>
        <fullName evidence="3">Unannotated protein</fullName>
    </submittedName>
</protein>
<dbReference type="PANTHER" id="PTHR21240">
    <property type="entry name" value="2-AMINO-3-CARBOXYLMUCONATE-6-SEMIALDEHYDE DECARBOXYLASE"/>
    <property type="match status" value="1"/>
</dbReference>
<dbReference type="Gene3D" id="3.20.20.140">
    <property type="entry name" value="Metal-dependent hydrolases"/>
    <property type="match status" value="1"/>
</dbReference>
<dbReference type="EMBL" id="CAFABA010000139">
    <property type="protein sequence ID" value="CAB4835651.1"/>
    <property type="molecule type" value="Genomic_DNA"/>
</dbReference>
<name>A0A6J7ARM2_9ZZZZ</name>
<dbReference type="InterPro" id="IPR032465">
    <property type="entry name" value="ACMSD"/>
</dbReference>
<dbReference type="InterPro" id="IPR006680">
    <property type="entry name" value="Amidohydro-rel"/>
</dbReference>
<evidence type="ECO:0000256" key="1">
    <source>
        <dbReference type="ARBA" id="ARBA00023239"/>
    </source>
</evidence>
<dbReference type="GO" id="GO:0005737">
    <property type="term" value="C:cytoplasm"/>
    <property type="evidence" value="ECO:0007669"/>
    <property type="project" value="TreeGrafter"/>
</dbReference>
<dbReference type="PANTHER" id="PTHR21240:SF28">
    <property type="entry name" value="ISO-OROTATE DECARBOXYLASE (EUROFUNG)"/>
    <property type="match status" value="1"/>
</dbReference>
<reference evidence="3" key="1">
    <citation type="submission" date="2020-05" db="EMBL/GenBank/DDBJ databases">
        <authorList>
            <person name="Chiriac C."/>
            <person name="Salcher M."/>
            <person name="Ghai R."/>
            <person name="Kavagutti S V."/>
        </authorList>
    </citation>
    <scope>NUCLEOTIDE SEQUENCE</scope>
</reference>
<gene>
    <name evidence="3" type="ORF">UFOPK3139_02575</name>
</gene>
<dbReference type="GO" id="GO:0016787">
    <property type="term" value="F:hydrolase activity"/>
    <property type="evidence" value="ECO:0007669"/>
    <property type="project" value="InterPro"/>
</dbReference>
<proteinExistence type="predicted"/>
<dbReference type="Pfam" id="PF04909">
    <property type="entry name" value="Amidohydro_2"/>
    <property type="match status" value="1"/>
</dbReference>
<sequence length="442" mass="48151">MKTTTSGLDHIQDAIDRDTPLVVVSGDAHVGPLLRQQLRDYCPAPYLERFDEFIVQHEAAQAAARAAGGVVPHSFPGEDVTKIDGHHDAQAYVRDMDAEGVAAEVLYHFSQNDEPMPFLVNPGGGLGSVPTNDLEEGAVGYRMYNRWLADFVSAAPGRLLGLAYLPMWDIAAAVAELEWAASAGLRGVNFPPPSRPGHLEYNNPAWEPFWAACEDLGMTLNTHSGNAAPFDYFGGPGGQDLLVYECGGWMARRAVWWLIHGRVFENHPKLKLVITEQFEGWWTSTLAEMDVVYSRFNVLGRESLRKLPSEYAREHVFLGSSFLSPTLAAEAALEGYASNVLWGRDYPHIEGLFHVFDGPSAEHSVSRLSLRHAVSGVPKRAAVQMAGDNAIDVFGLDRAALTEVAARIGAPTASELSTPVATRPAVRPLSNAFRGQANPRAL</sequence>
<dbReference type="InterPro" id="IPR032466">
    <property type="entry name" value="Metal_Hydrolase"/>
</dbReference>
<dbReference type="AlphaFoldDB" id="A0A6J7ARM2"/>
<evidence type="ECO:0000259" key="2">
    <source>
        <dbReference type="Pfam" id="PF04909"/>
    </source>
</evidence>
<dbReference type="GO" id="GO:0016831">
    <property type="term" value="F:carboxy-lyase activity"/>
    <property type="evidence" value="ECO:0007669"/>
    <property type="project" value="InterPro"/>
</dbReference>
<feature type="domain" description="Amidohydrolase-related" evidence="2">
    <location>
        <begin position="83"/>
        <end position="396"/>
    </location>
</feature>
<dbReference type="GO" id="GO:0019748">
    <property type="term" value="P:secondary metabolic process"/>
    <property type="evidence" value="ECO:0007669"/>
    <property type="project" value="TreeGrafter"/>
</dbReference>
<accession>A0A6J7ARM2</accession>
<dbReference type="SUPFAM" id="SSF51556">
    <property type="entry name" value="Metallo-dependent hydrolases"/>
    <property type="match status" value="1"/>
</dbReference>
<keyword evidence="1" id="KW-0456">Lyase</keyword>
<evidence type="ECO:0000313" key="3">
    <source>
        <dbReference type="EMBL" id="CAB4835651.1"/>
    </source>
</evidence>
<organism evidence="3">
    <name type="scientific">freshwater metagenome</name>
    <dbReference type="NCBI Taxonomy" id="449393"/>
    <lineage>
        <taxon>unclassified sequences</taxon>
        <taxon>metagenomes</taxon>
        <taxon>ecological metagenomes</taxon>
    </lineage>
</organism>